<dbReference type="SUPFAM" id="SSF51735">
    <property type="entry name" value="NAD(P)-binding Rossmann-fold domains"/>
    <property type="match status" value="1"/>
</dbReference>
<dbReference type="GO" id="GO:0030267">
    <property type="term" value="F:glyoxylate reductase (NADPH) activity"/>
    <property type="evidence" value="ECO:0007669"/>
    <property type="project" value="TreeGrafter"/>
</dbReference>
<dbReference type="InterPro" id="IPR029753">
    <property type="entry name" value="D-isomer_DH_CS"/>
</dbReference>
<reference evidence="7 8" key="1">
    <citation type="submission" date="2017-06" db="EMBL/GenBank/DDBJ databases">
        <title>Comparative genomic analysis of Ambrosia Fusariam Clade fungi.</title>
        <authorList>
            <person name="Stajich J.E."/>
            <person name="Carrillo J."/>
            <person name="Kijimoto T."/>
            <person name="Eskalen A."/>
            <person name="O'Donnell K."/>
            <person name="Kasson M."/>
        </authorList>
    </citation>
    <scope>NUCLEOTIDE SEQUENCE [LARGE SCALE GENOMIC DNA]</scope>
    <source>
        <strain evidence="7 8">NRRL62584</strain>
    </source>
</reference>
<evidence type="ECO:0000256" key="1">
    <source>
        <dbReference type="ARBA" id="ARBA00005854"/>
    </source>
</evidence>
<protein>
    <recommendedName>
        <fullName evidence="9">2-hydroxyacid dehydrogenase</fullName>
    </recommendedName>
</protein>
<evidence type="ECO:0000256" key="4">
    <source>
        <dbReference type="RuleBase" id="RU003719"/>
    </source>
</evidence>
<dbReference type="CDD" id="cd12168">
    <property type="entry name" value="Mand_dh_like"/>
    <property type="match status" value="1"/>
</dbReference>
<evidence type="ECO:0000259" key="6">
    <source>
        <dbReference type="Pfam" id="PF02826"/>
    </source>
</evidence>
<dbReference type="Pfam" id="PF02826">
    <property type="entry name" value="2-Hacid_dh_C"/>
    <property type="match status" value="1"/>
</dbReference>
<gene>
    <name evidence="7" type="ORF">CEP54_002163</name>
</gene>
<feature type="domain" description="D-isomer specific 2-hydroxyacid dehydrogenase NAD-binding" evidence="6">
    <location>
        <begin position="130"/>
        <end position="305"/>
    </location>
</feature>
<dbReference type="PROSITE" id="PS00670">
    <property type="entry name" value="D_2_HYDROXYACID_DH_2"/>
    <property type="match status" value="1"/>
</dbReference>
<dbReference type="OrthoDB" id="9991913at2759"/>
<dbReference type="FunFam" id="3.40.50.720:FF:000203">
    <property type="entry name" value="D-3-phosphoglycerate dehydrogenase (SerA)"/>
    <property type="match status" value="1"/>
</dbReference>
<evidence type="ECO:0000313" key="7">
    <source>
        <dbReference type="EMBL" id="RSL69704.1"/>
    </source>
</evidence>
<comment type="caution">
    <text evidence="7">The sequence shown here is derived from an EMBL/GenBank/DDBJ whole genome shotgun (WGS) entry which is preliminary data.</text>
</comment>
<dbReference type="GO" id="GO:0005829">
    <property type="term" value="C:cytosol"/>
    <property type="evidence" value="ECO:0007669"/>
    <property type="project" value="TreeGrafter"/>
</dbReference>
<keyword evidence="8" id="KW-1185">Reference proteome</keyword>
<dbReference type="PANTHER" id="PTHR10996:SF129">
    <property type="entry name" value="2-HYDROXYACID DEHYDROGENASE C1773.17C-RELATED"/>
    <property type="match status" value="1"/>
</dbReference>
<dbReference type="InterPro" id="IPR036291">
    <property type="entry name" value="NAD(P)-bd_dom_sf"/>
</dbReference>
<dbReference type="Pfam" id="PF00389">
    <property type="entry name" value="2-Hacid_dh"/>
    <property type="match status" value="1"/>
</dbReference>
<sequence length="346" mass="38542">MSSAPKSERKPRVVCLGKPKFIGDDYLEEFQKDFDYDVLDVTNHQQALEQLPLMLAKHGPIDAFVIRMGRPPFRPFNEDLFGPLTPHCRIIASASAGYDDFDLDWLTRNNIYLSNTIDAVAEATADMSFFLTLAVIRDAYRGERDARNGTWNRVVVPSRDPTGMTLGIIGMGTIGKYVAKRAAVFNMKIKYYNRRQLSAEDEAKYSASYCSSLNELLAKSDVVSVNCPLNKETTNLISTKEFAMMKDGAFIVNTARGPIIDEDALIEALESGKITRAGLDVFLGEPNINDYFRKSDKVVIQPHIAGLTDLSFQKGEREAFDNIKAMFKTGKPLSPVNQINSAQGTE</sequence>
<name>A0A428QWE2_9HYPO</name>
<evidence type="ECO:0008006" key="9">
    <source>
        <dbReference type="Google" id="ProtNLM"/>
    </source>
</evidence>
<comment type="similarity">
    <text evidence="1 4">Belongs to the D-isomer specific 2-hydroxyacid dehydrogenase family.</text>
</comment>
<dbReference type="Gene3D" id="3.40.50.720">
    <property type="entry name" value="NAD(P)-binding Rossmann-like Domain"/>
    <property type="match status" value="2"/>
</dbReference>
<dbReference type="GO" id="GO:0051287">
    <property type="term" value="F:NAD binding"/>
    <property type="evidence" value="ECO:0007669"/>
    <property type="project" value="InterPro"/>
</dbReference>
<dbReference type="InterPro" id="IPR006140">
    <property type="entry name" value="D-isomer_DH_NAD-bd"/>
</dbReference>
<evidence type="ECO:0000313" key="8">
    <source>
        <dbReference type="Proteomes" id="UP000288168"/>
    </source>
</evidence>
<keyword evidence="3" id="KW-0520">NAD</keyword>
<keyword evidence="2 4" id="KW-0560">Oxidoreductase</keyword>
<dbReference type="AlphaFoldDB" id="A0A428QWE2"/>
<dbReference type="PROSITE" id="PS00671">
    <property type="entry name" value="D_2_HYDROXYACID_DH_3"/>
    <property type="match status" value="1"/>
</dbReference>
<feature type="domain" description="D-isomer specific 2-hydroxyacid dehydrogenase catalytic" evidence="5">
    <location>
        <begin position="29"/>
        <end position="337"/>
    </location>
</feature>
<accession>A0A428QWE2</accession>
<evidence type="ECO:0000256" key="2">
    <source>
        <dbReference type="ARBA" id="ARBA00023002"/>
    </source>
</evidence>
<evidence type="ECO:0000256" key="3">
    <source>
        <dbReference type="ARBA" id="ARBA00023027"/>
    </source>
</evidence>
<dbReference type="InterPro" id="IPR006139">
    <property type="entry name" value="D-isomer_2_OHA_DH_cat_dom"/>
</dbReference>
<dbReference type="PANTHER" id="PTHR10996">
    <property type="entry name" value="2-HYDROXYACID DEHYDROGENASE-RELATED"/>
    <property type="match status" value="1"/>
</dbReference>
<dbReference type="Proteomes" id="UP000288168">
    <property type="component" value="Unassembled WGS sequence"/>
</dbReference>
<dbReference type="InterPro" id="IPR050223">
    <property type="entry name" value="D-isomer_2-hydroxyacid_DH"/>
</dbReference>
<organism evidence="7 8">
    <name type="scientific">Fusarium duplospermum</name>
    <dbReference type="NCBI Taxonomy" id="1325734"/>
    <lineage>
        <taxon>Eukaryota</taxon>
        <taxon>Fungi</taxon>
        <taxon>Dikarya</taxon>
        <taxon>Ascomycota</taxon>
        <taxon>Pezizomycotina</taxon>
        <taxon>Sordariomycetes</taxon>
        <taxon>Hypocreomycetidae</taxon>
        <taxon>Hypocreales</taxon>
        <taxon>Nectriaceae</taxon>
        <taxon>Fusarium</taxon>
        <taxon>Fusarium solani species complex</taxon>
    </lineage>
</organism>
<proteinExistence type="inferred from homology"/>
<dbReference type="GO" id="GO:0016618">
    <property type="term" value="F:hydroxypyruvate reductase [NAD(P)H] activity"/>
    <property type="evidence" value="ECO:0007669"/>
    <property type="project" value="TreeGrafter"/>
</dbReference>
<evidence type="ECO:0000259" key="5">
    <source>
        <dbReference type="Pfam" id="PF00389"/>
    </source>
</evidence>
<dbReference type="STRING" id="1325734.A0A428QWE2"/>
<dbReference type="SUPFAM" id="SSF52283">
    <property type="entry name" value="Formate/glycerate dehydrogenase catalytic domain-like"/>
    <property type="match status" value="1"/>
</dbReference>
<dbReference type="EMBL" id="NKCI01000012">
    <property type="protein sequence ID" value="RSL69704.1"/>
    <property type="molecule type" value="Genomic_DNA"/>
</dbReference>